<dbReference type="EMBL" id="VZQQ01000067">
    <property type="protein sequence ID" value="MBC8751797.1"/>
    <property type="molecule type" value="Genomic_DNA"/>
</dbReference>
<dbReference type="NCBIfam" id="NF033545">
    <property type="entry name" value="transpos_IS630"/>
    <property type="match status" value="1"/>
</dbReference>
<dbReference type="Pfam" id="PF13592">
    <property type="entry name" value="HTH_33"/>
    <property type="match status" value="1"/>
</dbReference>
<dbReference type="PANTHER" id="PTHR46564">
    <property type="entry name" value="TRANSPOSASE"/>
    <property type="match status" value="1"/>
</dbReference>
<dbReference type="Proteomes" id="UP000736373">
    <property type="component" value="Unassembled WGS sequence"/>
</dbReference>
<proteinExistence type="predicted"/>
<keyword evidence="5" id="KW-1185">Reference proteome</keyword>
<evidence type="ECO:0000259" key="3">
    <source>
        <dbReference type="Pfam" id="PF13592"/>
    </source>
</evidence>
<dbReference type="InterPro" id="IPR038717">
    <property type="entry name" value="Tc1-like_DDE_dom"/>
</dbReference>
<dbReference type="InterPro" id="IPR047655">
    <property type="entry name" value="Transpos_IS630-like"/>
</dbReference>
<dbReference type="Gene3D" id="3.30.420.10">
    <property type="entry name" value="Ribonuclease H-like superfamily/Ribonuclease H"/>
    <property type="match status" value="1"/>
</dbReference>
<feature type="domain" description="Winged helix-turn helix" evidence="3">
    <location>
        <begin position="107"/>
        <end position="165"/>
    </location>
</feature>
<evidence type="ECO:0000313" key="4">
    <source>
        <dbReference type="EMBL" id="MBC8751797.1"/>
    </source>
</evidence>
<dbReference type="Pfam" id="PF13358">
    <property type="entry name" value="DDE_3"/>
    <property type="match status" value="1"/>
</dbReference>
<comment type="caution">
    <text evidence="4">The sequence shown here is derived from an EMBL/GenBank/DDBJ whole genome shotgun (WGS) entry which is preliminary data.</text>
</comment>
<organism evidence="4 5">
    <name type="scientific">Paraburkholderia podalyriae</name>
    <dbReference type="NCBI Taxonomy" id="1938811"/>
    <lineage>
        <taxon>Bacteria</taxon>
        <taxon>Pseudomonadati</taxon>
        <taxon>Pseudomonadota</taxon>
        <taxon>Betaproteobacteria</taxon>
        <taxon>Burkholderiales</taxon>
        <taxon>Burkholderiaceae</taxon>
        <taxon>Paraburkholderia</taxon>
    </lineage>
</organism>
<accession>A0ABR7PZV8</accession>
<gene>
    <name evidence="4" type="ORF">F6X42_36485</name>
</gene>
<evidence type="ECO:0000259" key="2">
    <source>
        <dbReference type="Pfam" id="PF13358"/>
    </source>
</evidence>
<evidence type="ECO:0000313" key="5">
    <source>
        <dbReference type="Proteomes" id="UP000736373"/>
    </source>
</evidence>
<dbReference type="SUPFAM" id="SSF46689">
    <property type="entry name" value="Homeodomain-like"/>
    <property type="match status" value="1"/>
</dbReference>
<feature type="region of interest" description="Disordered" evidence="1">
    <location>
        <begin position="67"/>
        <end position="86"/>
    </location>
</feature>
<name>A0ABR7PZV8_9BURK</name>
<dbReference type="InterPro" id="IPR009057">
    <property type="entry name" value="Homeodomain-like_sf"/>
</dbReference>
<dbReference type="PANTHER" id="PTHR46564:SF1">
    <property type="entry name" value="TRANSPOSASE"/>
    <property type="match status" value="1"/>
</dbReference>
<reference evidence="4 5" key="1">
    <citation type="submission" date="2019-09" db="EMBL/GenBank/DDBJ databases">
        <title>Paraburkholderia podalyriae sp. nov., A South African Podalyria-associated rhizobium.</title>
        <authorList>
            <person name="Mavima L."/>
            <person name="Beukes C.W."/>
            <person name="Palmer M."/>
            <person name="De Meyer S.E."/>
            <person name="James E.K."/>
            <person name="Maluk M."/>
            <person name="Avontuur J.R."/>
            <person name="Chan W.Y."/>
            <person name="Venter S.N."/>
            <person name="Steenkamp E.T."/>
        </authorList>
    </citation>
    <scope>NUCLEOTIDE SEQUENCE [LARGE SCALE GENOMIC DNA]</scope>
    <source>
        <strain evidence="4 5">WC7.3b</strain>
    </source>
</reference>
<evidence type="ECO:0000256" key="1">
    <source>
        <dbReference type="SAM" id="MobiDB-lite"/>
    </source>
</evidence>
<protein>
    <submittedName>
        <fullName evidence="4">IS630 family transposase</fullName>
    </submittedName>
</protein>
<sequence length="355" mass="40623">MLERELLTGSLMKRDGRSLAHNTLEEMRMLAVQRMTEGEHPDDVAASFGMHRSWAFKIRAQARGRGHGVRALRSTKGTGRPRKLTPAQEQRMLRWINGKNPMQYGFDFGLWTRNLVRELVQQRFNVTLSLASIGAMLARLDLTPQKPLQRAYQRDPQAIDRWRHDTYPAIARQAREENADIFFWDESGFRADSVHGRTWAPRGETPVVERPGQRQSMSAASAVNSKGAFWFATYEGGLSGELFVTLLRKLMFNRKKVVHLIVDGLPAHKKAVVKEYVASMQGKLTLHFLPGYAPDLNPDELVWSHVKRTGVARRPLRKGEKLGPRIHEQLAQIRQDPTLVRSFFRHPSVRYVSDL</sequence>
<feature type="domain" description="Tc1-like transposase DDE" evidence="2">
    <location>
        <begin position="181"/>
        <end position="322"/>
    </location>
</feature>
<dbReference type="InterPro" id="IPR036397">
    <property type="entry name" value="RNaseH_sf"/>
</dbReference>
<dbReference type="InterPro" id="IPR025959">
    <property type="entry name" value="Winged_HTH_dom"/>
</dbReference>